<dbReference type="Gene3D" id="2.70.150.10">
    <property type="entry name" value="Calcium-transporting ATPase, cytoplasmic transduction domain A"/>
    <property type="match status" value="1"/>
</dbReference>
<dbReference type="SUPFAM" id="SSF52047">
    <property type="entry name" value="RNI-like"/>
    <property type="match status" value="1"/>
</dbReference>
<feature type="domain" description="P-type ATPase N-terminal" evidence="7">
    <location>
        <begin position="506"/>
        <end position="557"/>
    </location>
</feature>
<accession>A0AAW0BF71</accession>
<evidence type="ECO:0000259" key="7">
    <source>
        <dbReference type="Pfam" id="PF16209"/>
    </source>
</evidence>
<feature type="region of interest" description="Disordered" evidence="5">
    <location>
        <begin position="848"/>
        <end position="869"/>
    </location>
</feature>
<dbReference type="InterPro" id="IPR008250">
    <property type="entry name" value="ATPase_P-typ_transduc_dom_A_sf"/>
</dbReference>
<evidence type="ECO:0000313" key="8">
    <source>
        <dbReference type="EMBL" id="KAK7024311.1"/>
    </source>
</evidence>
<dbReference type="PANTHER" id="PTHR24092">
    <property type="entry name" value="PROBABLE PHOSPHOLIPID-TRANSPORTING ATPASE"/>
    <property type="match status" value="1"/>
</dbReference>
<keyword evidence="3 6" id="KW-1133">Transmembrane helix</keyword>
<sequence length="1052" mass="116730">MDLDITIGEHIGPLLSLLSIHSESLQKLKIHCAHRNDDVNESGCPVREAPTFPARLLKGDAPSLRHLSIIVPLASELWFQSISSVSQRLSSLTIHNCAESELHLPSLEEFVSCLSQASSLESLTLVGCLPHAVHIQPPTTLSTLPTLSSLTIKGARVQDISSLMAALALPALSSIFFICSLELREHRSHSTVVGAISRLVRSIPGRLRTGDTMQFGLFRTQDTEPDDYLRLRLGRLYRRGTADDSEDQDHIIHLRLEILFQTHMGSFDDDPLSPASLAVTNNLSLTKLKQLHIHGSIVGTKILEPILCLTPELESIYAINGCLTAVTAVLMSKMGAISLPHFQRLQIARQPFSNLVSLKDYLQWRKKKGLQLKELIIGRDCDDCYLALGSYVQDVVLLDPAILDIRTIEEFLDYGDEQSTETFLVAMLDIPLRRNKYQPDTEAGGTNINRRGQQQHGQLSLPHIGGQKRREQVPEPEPEPTSSVLRVTGKKQKDKSRTIPFRPTEKFQSRYPPNIVRNQKYNAFTFLPIVFYEQFKFFFNLYFLLVALSQFVPALKIGFIATYIAPLAFVLFVTMGKEAYDDYKRYLRDREANSQKYLVLEPPSSNTPNNHNHQSESSLLNDSYLDTHANTRAVPSSSLRVGHLIRLEKNQRLPTDLGIPMQNIPTVSPLTAENVLWANTVLAAGSVVGLVVYTGPETRAVMNTSHPETKVSLLGLEINNLAKILCAVTFALPLVLVALNGFRGLWYIYVFRFLILFSSIIPIRLGKTVYAQGIVNDPEIPGTIVRTSTLPEGLGRIEYLLSDKTGTLTQNEMEMRKLHMGTMSYGYDSMDEIKRQLGIAFGLGSNSHHKNQSVSMPGGAAPGGRGRRDMSSRVRDVVLSLALCHNVTPVTNDDGSVTYQVSSQTKSPLSNGHNPSGLTLTFRDRASLTLSTPTEATLHYEILDIFPFTSESKRMGIIVRETSSGEIQFLQKGADVVMAKIVQRNDWLEEECGNIAREGLRTLIVARKRLSASRSCWSFAKSLGNVPESLCKVSGLILGKLLALVSVIKGNI</sequence>
<dbReference type="InterPro" id="IPR023298">
    <property type="entry name" value="ATPase_P-typ_TM_dom_sf"/>
</dbReference>
<dbReference type="PANTHER" id="PTHR24092:SF5">
    <property type="entry name" value="PHOSPHOLIPID-TRANSPORTING ATPASE"/>
    <property type="match status" value="1"/>
</dbReference>
<comment type="caution">
    <text evidence="8">The sequence shown here is derived from an EMBL/GenBank/DDBJ whole genome shotgun (WGS) entry which is preliminary data.</text>
</comment>
<dbReference type="SUPFAM" id="SSF81665">
    <property type="entry name" value="Calcium ATPase, transmembrane domain M"/>
    <property type="match status" value="1"/>
</dbReference>
<dbReference type="InterPro" id="IPR001757">
    <property type="entry name" value="P_typ_ATPase"/>
</dbReference>
<dbReference type="GO" id="GO:0005802">
    <property type="term" value="C:trans-Golgi network"/>
    <property type="evidence" value="ECO:0007669"/>
    <property type="project" value="TreeGrafter"/>
</dbReference>
<dbReference type="EMBL" id="JAYKXP010000127">
    <property type="protein sequence ID" value="KAK7024311.1"/>
    <property type="molecule type" value="Genomic_DNA"/>
</dbReference>
<feature type="region of interest" description="Disordered" evidence="5">
    <location>
        <begin position="436"/>
        <end position="506"/>
    </location>
</feature>
<evidence type="ECO:0000256" key="4">
    <source>
        <dbReference type="ARBA" id="ARBA00023136"/>
    </source>
</evidence>
<feature type="compositionally biased region" description="Polar residues" evidence="5">
    <location>
        <begin position="444"/>
        <end position="458"/>
    </location>
</feature>
<dbReference type="SUPFAM" id="SSF81653">
    <property type="entry name" value="Calcium ATPase, transduction domain A"/>
    <property type="match status" value="1"/>
</dbReference>
<evidence type="ECO:0000256" key="5">
    <source>
        <dbReference type="SAM" id="MobiDB-lite"/>
    </source>
</evidence>
<evidence type="ECO:0000256" key="1">
    <source>
        <dbReference type="ARBA" id="ARBA00004370"/>
    </source>
</evidence>
<dbReference type="SUPFAM" id="SSF81660">
    <property type="entry name" value="Metal cation-transporting ATPase, ATP-binding domain N"/>
    <property type="match status" value="1"/>
</dbReference>
<dbReference type="GO" id="GO:0006890">
    <property type="term" value="P:retrograde vesicle-mediated transport, Golgi to endoplasmic reticulum"/>
    <property type="evidence" value="ECO:0007669"/>
    <property type="project" value="TreeGrafter"/>
</dbReference>
<evidence type="ECO:0000256" key="6">
    <source>
        <dbReference type="SAM" id="Phobius"/>
    </source>
</evidence>
<dbReference type="Pfam" id="PF16209">
    <property type="entry name" value="PhoLip_ATPase_N"/>
    <property type="match status" value="1"/>
</dbReference>
<dbReference type="GO" id="GO:0016887">
    <property type="term" value="F:ATP hydrolysis activity"/>
    <property type="evidence" value="ECO:0007669"/>
    <property type="project" value="InterPro"/>
</dbReference>
<feature type="transmembrane region" description="Helical" evidence="6">
    <location>
        <begin position="720"/>
        <end position="739"/>
    </location>
</feature>
<organism evidence="8 9">
    <name type="scientific">Paramarasmius palmivorus</name>
    <dbReference type="NCBI Taxonomy" id="297713"/>
    <lineage>
        <taxon>Eukaryota</taxon>
        <taxon>Fungi</taxon>
        <taxon>Dikarya</taxon>
        <taxon>Basidiomycota</taxon>
        <taxon>Agaricomycotina</taxon>
        <taxon>Agaricomycetes</taxon>
        <taxon>Agaricomycetidae</taxon>
        <taxon>Agaricales</taxon>
        <taxon>Marasmiineae</taxon>
        <taxon>Marasmiaceae</taxon>
        <taxon>Paramarasmius</taxon>
    </lineage>
</organism>
<keyword evidence="4 6" id="KW-0472">Membrane</keyword>
<dbReference type="InterPro" id="IPR023299">
    <property type="entry name" value="ATPase_P-typ_cyto_dom_N"/>
</dbReference>
<dbReference type="GO" id="GO:0045332">
    <property type="term" value="P:phospholipid translocation"/>
    <property type="evidence" value="ECO:0007669"/>
    <property type="project" value="TreeGrafter"/>
</dbReference>
<dbReference type="Gene3D" id="3.40.1110.10">
    <property type="entry name" value="Calcium-transporting ATPase, cytoplasmic domain N"/>
    <property type="match status" value="1"/>
</dbReference>
<dbReference type="GO" id="GO:0006897">
    <property type="term" value="P:endocytosis"/>
    <property type="evidence" value="ECO:0007669"/>
    <property type="project" value="TreeGrafter"/>
</dbReference>
<feature type="transmembrane region" description="Helical" evidence="6">
    <location>
        <begin position="560"/>
        <end position="580"/>
    </location>
</feature>
<gene>
    <name evidence="8" type="primary">NEO1_2</name>
    <name evidence="8" type="ORF">VNI00_016435</name>
</gene>
<proteinExistence type="predicted"/>
<comment type="subcellular location">
    <subcellularLocation>
        <location evidence="1">Membrane</location>
    </subcellularLocation>
</comment>
<dbReference type="PROSITE" id="PS00154">
    <property type="entry name" value="ATPASE_E1_E2"/>
    <property type="match status" value="1"/>
</dbReference>
<dbReference type="GO" id="GO:0005886">
    <property type="term" value="C:plasma membrane"/>
    <property type="evidence" value="ECO:0007669"/>
    <property type="project" value="TreeGrafter"/>
</dbReference>
<evidence type="ECO:0000256" key="2">
    <source>
        <dbReference type="ARBA" id="ARBA00022692"/>
    </source>
</evidence>
<dbReference type="AlphaFoldDB" id="A0AAW0BF71"/>
<name>A0AAW0BF71_9AGAR</name>
<reference evidence="8 9" key="1">
    <citation type="submission" date="2024-01" db="EMBL/GenBank/DDBJ databases">
        <title>A draft genome for a cacao thread blight-causing isolate of Paramarasmius palmivorus.</title>
        <authorList>
            <person name="Baruah I.K."/>
            <person name="Bukari Y."/>
            <person name="Amoako-Attah I."/>
            <person name="Meinhardt L.W."/>
            <person name="Bailey B.A."/>
            <person name="Cohen S.P."/>
        </authorList>
    </citation>
    <scope>NUCLEOTIDE SEQUENCE [LARGE SCALE GENOMIC DNA]</scope>
    <source>
        <strain evidence="8 9">GH-12</strain>
    </source>
</reference>
<dbReference type="InterPro" id="IPR032631">
    <property type="entry name" value="P-type_ATPase_N"/>
</dbReference>
<dbReference type="GO" id="GO:0005768">
    <property type="term" value="C:endosome"/>
    <property type="evidence" value="ECO:0007669"/>
    <property type="project" value="TreeGrafter"/>
</dbReference>
<evidence type="ECO:0000256" key="3">
    <source>
        <dbReference type="ARBA" id="ARBA00022989"/>
    </source>
</evidence>
<dbReference type="NCBIfam" id="TIGR01494">
    <property type="entry name" value="ATPase_P-type"/>
    <property type="match status" value="1"/>
</dbReference>
<dbReference type="Proteomes" id="UP001383192">
    <property type="component" value="Unassembled WGS sequence"/>
</dbReference>
<protein>
    <submittedName>
        <fullName evidence="8">Aminophospholipid-translocase</fullName>
    </submittedName>
</protein>
<keyword evidence="2 6" id="KW-0812">Transmembrane</keyword>
<evidence type="ECO:0000313" key="9">
    <source>
        <dbReference type="Proteomes" id="UP001383192"/>
    </source>
</evidence>
<dbReference type="GO" id="GO:0005524">
    <property type="term" value="F:ATP binding"/>
    <property type="evidence" value="ECO:0007669"/>
    <property type="project" value="InterPro"/>
</dbReference>
<keyword evidence="9" id="KW-1185">Reference proteome</keyword>
<dbReference type="GO" id="GO:0140326">
    <property type="term" value="F:ATPase-coupled intramembrane lipid transporter activity"/>
    <property type="evidence" value="ECO:0007669"/>
    <property type="project" value="TreeGrafter"/>
</dbReference>
<dbReference type="InterPro" id="IPR018303">
    <property type="entry name" value="ATPase_P-typ_P_site"/>
</dbReference>